<evidence type="ECO:0000313" key="2">
    <source>
        <dbReference type="Proteomes" id="UP000005627"/>
    </source>
</evidence>
<dbReference type="NCBIfam" id="TIGR02252">
    <property type="entry name" value="DREG-2"/>
    <property type="match status" value="1"/>
</dbReference>
<dbReference type="InterPro" id="IPR011949">
    <property type="entry name" value="HAD-SF_hydro_IA_REG-2-like"/>
</dbReference>
<dbReference type="EMBL" id="HE616742">
    <property type="protein sequence ID" value="CCE89510.1"/>
    <property type="molecule type" value="Genomic_DNA"/>
</dbReference>
<dbReference type="STRING" id="1076872.G8ZLL6"/>
<dbReference type="PANTHER" id="PTHR46191">
    <property type="match status" value="1"/>
</dbReference>
<sequence>MAFPKRMSIGSWKQPLKPETPKVITFDAYNTLYATTLPVMEQYSIVAKKYNINTDPEQLKQRFPAVFKALKKEHPSYGKYTNITAIEWWSLLIRNVFHPAEASKEMIDEILSRFEGEQAYKVYPDVLDFLKEVKMKHPNVVLGIISNTDPIVDILLKNLGLHDFFEDHIYLSYNLGVKKPSKEIFDRAIEDICSKVPGLLESSSLQDLKRRCWHCGDEATNDLHGAEQAGWNGVLIDRHNKYGYLSKSFEEVERSADLLSIDKIDSNCDASYKLSLKQTDTLFLKERACVVSNFETLKAMLL</sequence>
<proteinExistence type="predicted"/>
<dbReference type="SFLD" id="SFLDG01129">
    <property type="entry name" value="C1.5:_HAD__Beta-PGM__Phosphata"/>
    <property type="match status" value="1"/>
</dbReference>
<dbReference type="HOGENOM" id="CLU_045011_8_0_1"/>
<dbReference type="Gene3D" id="1.10.150.720">
    <property type="entry name" value="Haloacid dehalogenase-like hydrolase"/>
    <property type="match status" value="1"/>
</dbReference>
<protein>
    <submittedName>
        <fullName evidence="1">Uncharacterized protein</fullName>
    </submittedName>
</protein>
<dbReference type="GO" id="GO:0016791">
    <property type="term" value="F:phosphatase activity"/>
    <property type="evidence" value="ECO:0007669"/>
    <property type="project" value="UniProtKB-ARBA"/>
</dbReference>
<evidence type="ECO:0000313" key="1">
    <source>
        <dbReference type="EMBL" id="CCE89510.1"/>
    </source>
</evidence>
<dbReference type="PANTHER" id="PTHR46191:SF2">
    <property type="entry name" value="HALOACID DEHALOGENASE-LIKE HYDROLASE DOMAIN-CONTAINING PROTEIN 3"/>
    <property type="match status" value="1"/>
</dbReference>
<dbReference type="GeneID" id="11502745"/>
<dbReference type="InParanoid" id="G8ZLL6"/>
<reference evidence="1 2" key="1">
    <citation type="journal article" date="2011" name="Proc. Natl. Acad. Sci. U.S.A.">
        <title>Evolutionary erosion of yeast sex chromosomes by mating-type switching accidents.</title>
        <authorList>
            <person name="Gordon J.L."/>
            <person name="Armisen D."/>
            <person name="Proux-Wera E."/>
            <person name="Oheigeartaigh S.S."/>
            <person name="Byrne K.P."/>
            <person name="Wolfe K.H."/>
        </authorList>
    </citation>
    <scope>NUCLEOTIDE SEQUENCE [LARGE SCALE GENOMIC DNA]</scope>
    <source>
        <strain evidence="2">ATCC 10662 / CBS 1146 / NBRC 0425 / NCYC 2629 / NRRL Y-866</strain>
    </source>
</reference>
<dbReference type="SUPFAM" id="SSF56784">
    <property type="entry name" value="HAD-like"/>
    <property type="match status" value="1"/>
</dbReference>
<dbReference type="InterPro" id="IPR051828">
    <property type="entry name" value="HAD-like_hydrolase_domain"/>
</dbReference>
<dbReference type="FunCoup" id="G8ZLL6">
    <property type="interactions" value="169"/>
</dbReference>
<dbReference type="GO" id="GO:0005634">
    <property type="term" value="C:nucleus"/>
    <property type="evidence" value="ECO:0007669"/>
    <property type="project" value="TreeGrafter"/>
</dbReference>
<dbReference type="Proteomes" id="UP000005627">
    <property type="component" value="Chromosome 1"/>
</dbReference>
<dbReference type="AlphaFoldDB" id="G8ZLL6"/>
<dbReference type="InterPro" id="IPR023214">
    <property type="entry name" value="HAD_sf"/>
</dbReference>
<dbReference type="OrthoDB" id="444127at2759"/>
<dbReference type="InterPro" id="IPR036412">
    <property type="entry name" value="HAD-like_sf"/>
</dbReference>
<dbReference type="Pfam" id="PF00702">
    <property type="entry name" value="Hydrolase"/>
    <property type="match status" value="1"/>
</dbReference>
<dbReference type="KEGG" id="tdl:TDEL_0A01780"/>
<dbReference type="InterPro" id="IPR006439">
    <property type="entry name" value="HAD-SF_hydro_IA"/>
</dbReference>
<dbReference type="RefSeq" id="XP_003678721.1">
    <property type="nucleotide sequence ID" value="XM_003678673.1"/>
</dbReference>
<dbReference type="NCBIfam" id="TIGR01549">
    <property type="entry name" value="HAD-SF-IA-v1"/>
    <property type="match status" value="1"/>
</dbReference>
<dbReference type="SFLD" id="SFLDS00003">
    <property type="entry name" value="Haloacid_Dehalogenase"/>
    <property type="match status" value="1"/>
</dbReference>
<gene>
    <name evidence="1" type="primary">TDEL0A01780</name>
    <name evidence="1" type="ORF">TDEL_0A01780</name>
</gene>
<name>G8ZLL6_TORDE</name>
<keyword evidence="2" id="KW-1185">Reference proteome</keyword>
<dbReference type="InterPro" id="IPR044924">
    <property type="entry name" value="HAD-SF_hydro_IA_REG-2-like_cap"/>
</dbReference>
<dbReference type="eggNOG" id="KOG3085">
    <property type="taxonomic scope" value="Eukaryota"/>
</dbReference>
<dbReference type="Gene3D" id="3.40.50.1000">
    <property type="entry name" value="HAD superfamily/HAD-like"/>
    <property type="match status" value="1"/>
</dbReference>
<organism evidence="1 2">
    <name type="scientific">Torulaspora delbrueckii</name>
    <name type="common">Yeast</name>
    <name type="synonym">Candida colliculosa</name>
    <dbReference type="NCBI Taxonomy" id="4950"/>
    <lineage>
        <taxon>Eukaryota</taxon>
        <taxon>Fungi</taxon>
        <taxon>Dikarya</taxon>
        <taxon>Ascomycota</taxon>
        <taxon>Saccharomycotina</taxon>
        <taxon>Saccharomycetes</taxon>
        <taxon>Saccharomycetales</taxon>
        <taxon>Saccharomycetaceae</taxon>
        <taxon>Torulaspora</taxon>
    </lineage>
</organism>
<accession>G8ZLL6</accession>